<dbReference type="AlphaFoldDB" id="A0A0C2J6U4"/>
<dbReference type="EMBL" id="AWTV01000006">
    <property type="protein sequence ID" value="KIH92747.1"/>
    <property type="molecule type" value="Genomic_DNA"/>
</dbReference>
<feature type="compositionally biased region" description="Basic and acidic residues" evidence="1">
    <location>
        <begin position="327"/>
        <end position="338"/>
    </location>
</feature>
<dbReference type="InterPro" id="IPR014721">
    <property type="entry name" value="Ribsml_uS5_D2-typ_fold_subgr"/>
</dbReference>
<dbReference type="InterPro" id="IPR013507">
    <property type="entry name" value="DNA_mismatch_S5_2-like"/>
</dbReference>
<dbReference type="InterPro" id="IPR020568">
    <property type="entry name" value="Ribosomal_Su5_D2-typ_SF"/>
</dbReference>
<dbReference type="Gene3D" id="3.30.230.10">
    <property type="match status" value="1"/>
</dbReference>
<proteinExistence type="predicted"/>
<reference evidence="3 4" key="1">
    <citation type="journal article" date="2014" name="BMC Genomics">
        <title>Comparative genomics of the major fungal agents of human and animal Sporotrichosis: Sporothrix schenckii and Sporothrix brasiliensis.</title>
        <authorList>
            <person name="Teixeira M.M."/>
            <person name="de Almeida L.G."/>
            <person name="Kubitschek-Barreira P."/>
            <person name="Alves F.L."/>
            <person name="Kioshima E.S."/>
            <person name="Abadio A.K."/>
            <person name="Fernandes L."/>
            <person name="Derengowski L.S."/>
            <person name="Ferreira K.S."/>
            <person name="Souza R.C."/>
            <person name="Ruiz J.C."/>
            <person name="de Andrade N.C."/>
            <person name="Paes H.C."/>
            <person name="Nicola A.M."/>
            <person name="Albuquerque P."/>
            <person name="Gerber A.L."/>
            <person name="Martins V.P."/>
            <person name="Peconick L.D."/>
            <person name="Neto A.V."/>
            <person name="Chaucanez C.B."/>
            <person name="Silva P.A."/>
            <person name="Cunha O.L."/>
            <person name="de Oliveira F.F."/>
            <person name="dos Santos T.C."/>
            <person name="Barros A.L."/>
            <person name="Soares M.A."/>
            <person name="de Oliveira L.M."/>
            <person name="Marini M.M."/>
            <person name="Villalobos-Duno H."/>
            <person name="Cunha M.M."/>
            <person name="de Hoog S."/>
            <person name="da Silveira J.F."/>
            <person name="Henrissat B."/>
            <person name="Nino-Vega G.A."/>
            <person name="Cisalpino P.S."/>
            <person name="Mora-Montes H.M."/>
            <person name="Almeida S.R."/>
            <person name="Stajich J.E."/>
            <person name="Lopes-Bezerra L.M."/>
            <person name="Vasconcelos A.T."/>
            <person name="Felipe M.S."/>
        </authorList>
    </citation>
    <scope>NUCLEOTIDE SEQUENCE [LARGE SCALE GENOMIC DNA]</scope>
    <source>
        <strain evidence="3 4">5110</strain>
    </source>
</reference>
<dbReference type="Proteomes" id="UP000031575">
    <property type="component" value="Unassembled WGS sequence"/>
</dbReference>
<keyword evidence="4" id="KW-1185">Reference proteome</keyword>
<evidence type="ECO:0000313" key="3">
    <source>
        <dbReference type="EMBL" id="KIH92747.1"/>
    </source>
</evidence>
<protein>
    <recommendedName>
        <fullName evidence="2">DNA mismatch repair protein S5 domain-containing protein</fullName>
    </recommendedName>
</protein>
<dbReference type="OrthoDB" id="5189669at2759"/>
<dbReference type="GO" id="GO:0030983">
    <property type="term" value="F:mismatched DNA binding"/>
    <property type="evidence" value="ECO:0007669"/>
    <property type="project" value="InterPro"/>
</dbReference>
<dbReference type="SMART" id="SM01340">
    <property type="entry name" value="DNA_mis_repair"/>
    <property type="match status" value="1"/>
</dbReference>
<dbReference type="GO" id="GO:0006298">
    <property type="term" value="P:mismatch repair"/>
    <property type="evidence" value="ECO:0007669"/>
    <property type="project" value="InterPro"/>
</dbReference>
<comment type="caution">
    <text evidence="3">The sequence shown here is derived from an EMBL/GenBank/DDBJ whole genome shotgun (WGS) entry which is preliminary data.</text>
</comment>
<dbReference type="VEuPathDB" id="FungiDB:SPBR_09120"/>
<accession>A0A0C2J6U4</accession>
<dbReference type="GO" id="GO:0140664">
    <property type="term" value="F:ATP-dependent DNA damage sensor activity"/>
    <property type="evidence" value="ECO:0007669"/>
    <property type="project" value="InterPro"/>
</dbReference>
<sequence>MARPHLRLSFKVMKEAVPLWSYRPTTNSSAPRGNIGMKEAVAMLFSAEVARQCREIVTSTDGLLDGQLSLSQSLSSQPNEKVDHFIFEACLPQPDADLAKLRLGGFISVDGRPLSFHHNGIVDQLLAIFHASLGRLLGQMASPQRAKVRGTFMRLNIKCPAGSYDVNVDSSKTDVLFVDEKFLCDAFARLCAKTYVATDQMKYQFSYGFDKYPPSTAVQQSTLSFGDSQGRAGVTSSRVGPLQQRPFHNTNVMLTQGPKQPLFASNLHRSVARREARYVEAESPVSQLNSTSPDSQVEISMARQTIRPVGGPIEYNFTTSRGAGVQRRTDSAHSDSRHTQLSPIRKRAPIRSVPVGGLKTPPSSSPVGNHQRPYSRHHRQRGFESPRLPGLVSNDNFRQTTISFGDPCRINNGIAEAGQETTGRRQNSRPSFVSARDHFFEGHSEAGPPRIARAVSDMSPTGQGRLDAPIVSCTAPSPETPLGRPVHTMMVDWNRLRRTTAIFARNMKSWDEEPEYLSPEMADISSIESRLRAAVVDWLAKSRAKRKEAGAGSVQVEFYLRKSLKLKTLLVRGLGQQ</sequence>
<evidence type="ECO:0000259" key="2">
    <source>
        <dbReference type="SMART" id="SM01340"/>
    </source>
</evidence>
<evidence type="ECO:0000313" key="4">
    <source>
        <dbReference type="Proteomes" id="UP000031575"/>
    </source>
</evidence>
<dbReference type="PANTHER" id="PTHR10073">
    <property type="entry name" value="DNA MISMATCH REPAIR PROTEIN MLH, PMS, MUTL"/>
    <property type="match status" value="1"/>
</dbReference>
<name>A0A0C2J6U4_9PEZI</name>
<dbReference type="PANTHER" id="PTHR10073:SF41">
    <property type="entry name" value="MISMATCH REPAIR PROTEIN, PUTATIVE (AFU_ORTHOLOGUE AFUA_8G05820)-RELATED"/>
    <property type="match status" value="1"/>
</dbReference>
<dbReference type="GO" id="GO:0016887">
    <property type="term" value="F:ATP hydrolysis activity"/>
    <property type="evidence" value="ECO:0007669"/>
    <property type="project" value="InterPro"/>
</dbReference>
<evidence type="ECO:0000256" key="1">
    <source>
        <dbReference type="SAM" id="MobiDB-lite"/>
    </source>
</evidence>
<dbReference type="SUPFAM" id="SSF54211">
    <property type="entry name" value="Ribosomal protein S5 domain 2-like"/>
    <property type="match status" value="1"/>
</dbReference>
<dbReference type="RefSeq" id="XP_040620757.1">
    <property type="nucleotide sequence ID" value="XM_040767246.1"/>
</dbReference>
<dbReference type="HOGENOM" id="CLU_472647_0_0_1"/>
<organism evidence="3 4">
    <name type="scientific">Sporothrix brasiliensis 5110</name>
    <dbReference type="NCBI Taxonomy" id="1398154"/>
    <lineage>
        <taxon>Eukaryota</taxon>
        <taxon>Fungi</taxon>
        <taxon>Dikarya</taxon>
        <taxon>Ascomycota</taxon>
        <taxon>Pezizomycotina</taxon>
        <taxon>Sordariomycetes</taxon>
        <taxon>Sordariomycetidae</taxon>
        <taxon>Ophiostomatales</taxon>
        <taxon>Ophiostomataceae</taxon>
        <taxon>Sporothrix</taxon>
    </lineage>
</organism>
<gene>
    <name evidence="3" type="ORF">SPBR_09120</name>
</gene>
<feature type="domain" description="DNA mismatch repair protein S5" evidence="2">
    <location>
        <begin position="41"/>
        <end position="196"/>
    </location>
</feature>
<dbReference type="GO" id="GO:0005524">
    <property type="term" value="F:ATP binding"/>
    <property type="evidence" value="ECO:0007669"/>
    <property type="project" value="InterPro"/>
</dbReference>
<dbReference type="GO" id="GO:0032389">
    <property type="term" value="C:MutLalpha complex"/>
    <property type="evidence" value="ECO:0007669"/>
    <property type="project" value="TreeGrafter"/>
</dbReference>
<dbReference type="GeneID" id="63682167"/>
<feature type="region of interest" description="Disordered" evidence="1">
    <location>
        <begin position="317"/>
        <end position="394"/>
    </location>
</feature>
<dbReference type="InterPro" id="IPR038973">
    <property type="entry name" value="MutL/Mlh/Pms-like"/>
</dbReference>